<evidence type="ECO:0000256" key="1">
    <source>
        <dbReference type="SAM" id="Coils"/>
    </source>
</evidence>
<feature type="domain" description="BZIP" evidence="3">
    <location>
        <begin position="785"/>
        <end position="848"/>
    </location>
</feature>
<evidence type="ECO:0000259" key="3">
    <source>
        <dbReference type="PROSITE" id="PS50217"/>
    </source>
</evidence>
<dbReference type="PROSITE" id="PS00036">
    <property type="entry name" value="BZIP_BASIC"/>
    <property type="match status" value="1"/>
</dbReference>
<dbReference type="EnsemblMetazoa" id="SCAU014725-RB">
    <property type="protein sequence ID" value="SCAU014725-PB"/>
    <property type="gene ID" value="SCAU014725"/>
</dbReference>
<dbReference type="Gene3D" id="1.20.5.170">
    <property type="match status" value="1"/>
</dbReference>
<feature type="region of interest" description="Disordered" evidence="2">
    <location>
        <begin position="741"/>
        <end position="770"/>
    </location>
</feature>
<dbReference type="VEuPathDB" id="VectorBase:SCAU014725"/>
<dbReference type="Proteomes" id="UP000095300">
    <property type="component" value="Unassembled WGS sequence"/>
</dbReference>
<sequence length="855" mass="95346">MIQEPQHPLPMQTIQNPTKLPMIRKPALQSCPEPKATLSTNQPLQTKNRTTVLKIPRQTSKPRIFLLTRPANTQLVRKASPQIAEVHQKNSNLVSAAPESSLRATPRIIRIPFLTKSQSNVKINTSPETKNSQKFSPSPSTIPLKNLDQLISVSKNWTAKSEPKSKDSLIIKQEIIQYPHTKDICQESVKQPIPIQEYTVRQKPSSTLASMAGIELTGADMCPTAADMSGAMPPTATVEEINVPVFIDEYLQQAAISTLSATTSSTSVTTSNINNSNSNTTNNNNNSTINYNNRYNRITSDSGKESSSSSNTEVNHHCLDTFENFEFDIELLTENKSKDQDKASTGQLLQKQLSADDKHHLNQSTTTNLLDHLIPYDIEEGTDTDTEKQKQQLQMMLDEILFGNTEQQSCSNNNNNNPLNNNNNNCATLNPNTNSTAMDFNNDNFFGDCNCDDIFNFPPTSQNLNDDNLFSDDFASINSSIEDAVDINHMDNAGIPLMDFDLSQCSYSNNYMHSQSPDVMFPCGSQAMAKPQTLAAALSQEILEAEPHVAPDLIHASTYSNCGVGDDNDNNNAPSIPIQVDFIDGHDNLHEETATCSETSTSTLQPMGGGCESPKLFNPSKSERMQEKRSKLHLDTKRRRRMDEISPMDTPGIVNMLDEMRFFQQLMSSSPSNEAKAEIKFEIDEVSLENVNVDGGESNSIIIKSEADHSNFSDDISSSCTTYSCNSNSNQTNFTNILNASSPCSPTSSSCASTSTNTKRGRGRPAKLHSDMPDLSQIAHLSETEQKKVLERAKNNEASRKSRLKNKQRDIEMEREELWLSEQNRKLEEEYQSIEHMRMKFQRALKRVHLRFSPY</sequence>
<evidence type="ECO:0000313" key="5">
    <source>
        <dbReference type="Proteomes" id="UP000095300"/>
    </source>
</evidence>
<dbReference type="CDD" id="cd14813">
    <property type="entry name" value="bZIP_BmCbz-like"/>
    <property type="match status" value="1"/>
</dbReference>
<dbReference type="OrthoDB" id="6624782at2759"/>
<organism evidence="4 5">
    <name type="scientific">Stomoxys calcitrans</name>
    <name type="common">Stable fly</name>
    <name type="synonym">Conops calcitrans</name>
    <dbReference type="NCBI Taxonomy" id="35570"/>
    <lineage>
        <taxon>Eukaryota</taxon>
        <taxon>Metazoa</taxon>
        <taxon>Ecdysozoa</taxon>
        <taxon>Arthropoda</taxon>
        <taxon>Hexapoda</taxon>
        <taxon>Insecta</taxon>
        <taxon>Pterygota</taxon>
        <taxon>Neoptera</taxon>
        <taxon>Endopterygota</taxon>
        <taxon>Diptera</taxon>
        <taxon>Brachycera</taxon>
        <taxon>Muscomorpha</taxon>
        <taxon>Muscoidea</taxon>
        <taxon>Muscidae</taxon>
        <taxon>Stomoxys</taxon>
    </lineage>
</organism>
<dbReference type="GO" id="GO:0003700">
    <property type="term" value="F:DNA-binding transcription factor activity"/>
    <property type="evidence" value="ECO:0007669"/>
    <property type="project" value="InterPro"/>
</dbReference>
<dbReference type="GO" id="GO:0005634">
    <property type="term" value="C:nucleus"/>
    <property type="evidence" value="ECO:0007669"/>
    <property type="project" value="UniProtKB-ARBA"/>
</dbReference>
<dbReference type="EnsemblMetazoa" id="SCAU014725-RA">
    <property type="protein sequence ID" value="SCAU014725-PA"/>
    <property type="gene ID" value="SCAU014725"/>
</dbReference>
<proteinExistence type="predicted"/>
<gene>
    <name evidence="4" type="primary">106082965</name>
</gene>
<reference evidence="4" key="2">
    <citation type="submission" date="2020-05" db="UniProtKB">
        <authorList>
            <consortium name="EnsemblMetazoa"/>
        </authorList>
    </citation>
    <scope>IDENTIFICATION</scope>
    <source>
        <strain evidence="4">USDA</strain>
    </source>
</reference>
<feature type="region of interest" description="Disordered" evidence="2">
    <location>
        <begin position="266"/>
        <end position="289"/>
    </location>
</feature>
<keyword evidence="1" id="KW-0175">Coiled coil</keyword>
<dbReference type="SUPFAM" id="SSF57959">
    <property type="entry name" value="Leucine zipper domain"/>
    <property type="match status" value="1"/>
</dbReference>
<evidence type="ECO:0000256" key="2">
    <source>
        <dbReference type="SAM" id="MobiDB-lite"/>
    </source>
</evidence>
<evidence type="ECO:0000313" key="4">
    <source>
        <dbReference type="EnsemblMetazoa" id="SCAU014725-PB"/>
    </source>
</evidence>
<feature type="compositionally biased region" description="Low complexity" evidence="2">
    <location>
        <begin position="741"/>
        <end position="758"/>
    </location>
</feature>
<dbReference type="STRING" id="35570.A0A1I8Q826"/>
<dbReference type="KEGG" id="scac:106082965"/>
<dbReference type="AlphaFoldDB" id="A0A1I8Q826"/>
<keyword evidence="5" id="KW-1185">Reference proteome</keyword>
<protein>
    <recommendedName>
        <fullName evidence="3">BZIP domain-containing protein</fullName>
    </recommendedName>
</protein>
<accession>A0A1I8Q826</accession>
<reference evidence="5" key="1">
    <citation type="submission" date="2015-05" db="EMBL/GenBank/DDBJ databases">
        <authorList>
            <person name="Wilson R.K."/>
            <person name="Warren W.C."/>
            <person name="Olafson P."/>
        </authorList>
    </citation>
    <scope>NUCLEOTIDE SEQUENCE [LARGE SCALE GENOMIC DNA]</scope>
    <source>
        <strain evidence="5">USDA</strain>
    </source>
</reference>
<name>A0A1I8Q826_STOCA</name>
<dbReference type="InterPro" id="IPR046347">
    <property type="entry name" value="bZIP_sf"/>
</dbReference>
<dbReference type="Pfam" id="PF07716">
    <property type="entry name" value="bZIP_2"/>
    <property type="match status" value="1"/>
</dbReference>
<dbReference type="PROSITE" id="PS50217">
    <property type="entry name" value="BZIP"/>
    <property type="match status" value="1"/>
</dbReference>
<feature type="coiled-coil region" evidence="1">
    <location>
        <begin position="781"/>
        <end position="844"/>
    </location>
</feature>
<dbReference type="InterPro" id="IPR004827">
    <property type="entry name" value="bZIP"/>
</dbReference>